<sequence>MLPEASSDAAEMLRGARETVRGVDSPVLFLPSKIDPPNTFILKPCSLHARVNHHTPEHFPESQCSRVKYTLFISKRISARITNT</sequence>
<dbReference type="Proteomes" id="UP000006701">
    <property type="component" value="Unassembled WGS sequence"/>
</dbReference>
<gene>
    <name evidence="1" type="ORF">ACLA_016310</name>
</gene>
<dbReference type="AlphaFoldDB" id="A1CBR7"/>
<protein>
    <submittedName>
        <fullName evidence="1">Uncharacterized protein</fullName>
    </submittedName>
</protein>
<proteinExistence type="predicted"/>
<dbReference type="KEGG" id="act:ACLA_016310"/>
<dbReference type="HOGENOM" id="CLU_2527026_0_0_1"/>
<reference evidence="1 2" key="1">
    <citation type="journal article" date="2008" name="PLoS Genet.">
        <title>Genomic islands in the pathogenic filamentous fungus Aspergillus fumigatus.</title>
        <authorList>
            <person name="Fedorova N.D."/>
            <person name="Khaldi N."/>
            <person name="Joardar V.S."/>
            <person name="Maiti R."/>
            <person name="Amedeo P."/>
            <person name="Anderson M.J."/>
            <person name="Crabtree J."/>
            <person name="Silva J.C."/>
            <person name="Badger J.H."/>
            <person name="Albarraq A."/>
            <person name="Angiuoli S."/>
            <person name="Bussey H."/>
            <person name="Bowyer P."/>
            <person name="Cotty P.J."/>
            <person name="Dyer P.S."/>
            <person name="Egan A."/>
            <person name="Galens K."/>
            <person name="Fraser-Liggett C.M."/>
            <person name="Haas B.J."/>
            <person name="Inman J.M."/>
            <person name="Kent R."/>
            <person name="Lemieux S."/>
            <person name="Malavazi I."/>
            <person name="Orvis J."/>
            <person name="Roemer T."/>
            <person name="Ronning C.M."/>
            <person name="Sundaram J.P."/>
            <person name="Sutton G."/>
            <person name="Turner G."/>
            <person name="Venter J.C."/>
            <person name="White O.R."/>
            <person name="Whitty B.R."/>
            <person name="Youngman P."/>
            <person name="Wolfe K.H."/>
            <person name="Goldman G.H."/>
            <person name="Wortman J.R."/>
            <person name="Jiang B."/>
            <person name="Denning D.W."/>
            <person name="Nierman W.C."/>
        </authorList>
    </citation>
    <scope>NUCLEOTIDE SEQUENCE [LARGE SCALE GENOMIC DNA]</scope>
    <source>
        <strain evidence="2">ATCC 1007 / CBS 513.65 / DSM 816 / NCTC 3887 / NRRL 1</strain>
    </source>
</reference>
<evidence type="ECO:0000313" key="1">
    <source>
        <dbReference type="EMBL" id="EAW13185.1"/>
    </source>
</evidence>
<dbReference type="VEuPathDB" id="FungiDB:ACLA_016310"/>
<name>A1CBR7_ASPCL</name>
<dbReference type="RefSeq" id="XP_001274611.1">
    <property type="nucleotide sequence ID" value="XM_001274610.1"/>
</dbReference>
<evidence type="ECO:0000313" key="2">
    <source>
        <dbReference type="Proteomes" id="UP000006701"/>
    </source>
</evidence>
<keyword evidence="2" id="KW-1185">Reference proteome</keyword>
<dbReference type="EMBL" id="DS027049">
    <property type="protein sequence ID" value="EAW13185.1"/>
    <property type="molecule type" value="Genomic_DNA"/>
</dbReference>
<dbReference type="GeneID" id="4706598"/>
<accession>A1CBR7</accession>
<organism evidence="1 2">
    <name type="scientific">Aspergillus clavatus (strain ATCC 1007 / CBS 513.65 / DSM 816 / NCTC 3887 / NRRL 1 / QM 1276 / 107)</name>
    <dbReference type="NCBI Taxonomy" id="344612"/>
    <lineage>
        <taxon>Eukaryota</taxon>
        <taxon>Fungi</taxon>
        <taxon>Dikarya</taxon>
        <taxon>Ascomycota</taxon>
        <taxon>Pezizomycotina</taxon>
        <taxon>Eurotiomycetes</taxon>
        <taxon>Eurotiomycetidae</taxon>
        <taxon>Eurotiales</taxon>
        <taxon>Aspergillaceae</taxon>
        <taxon>Aspergillus</taxon>
        <taxon>Aspergillus subgen. Fumigati</taxon>
    </lineage>
</organism>